<sequence>MSSTVPETKATSGAATPSSDWNSDNSIAPTAWQDDICLEPITPVPGFSKLCNACINVFRDDTPVRDPGDKSKKMHVRHIRCSDVLEISAGRGCRLCALLINDIWKQAMYLHSTLPSEVSLIFQKYDFEQHITFRNLRLDTSRYPTTDGNWYLMLGMEVVGELAEDKSTEHGLAAGVLAMEGSETPGTSSRKVSAMSSLMSNQNLAKRWFQLCTTTHSRCKPKPCGSNFPTRLLYIADSEKHTSVRVIMTDESPRTSQYMTLSHCWGTNRLITLRSDNIEELRKGIQLEKLPKTFQDAVA</sequence>
<organism evidence="2 3">
    <name type="scientific">Alectoria fallacina</name>
    <dbReference type="NCBI Taxonomy" id="1903189"/>
    <lineage>
        <taxon>Eukaryota</taxon>
        <taxon>Fungi</taxon>
        <taxon>Dikarya</taxon>
        <taxon>Ascomycota</taxon>
        <taxon>Pezizomycotina</taxon>
        <taxon>Lecanoromycetes</taxon>
        <taxon>OSLEUM clade</taxon>
        <taxon>Lecanoromycetidae</taxon>
        <taxon>Lecanorales</taxon>
        <taxon>Lecanorineae</taxon>
        <taxon>Parmeliaceae</taxon>
        <taxon>Alectoria</taxon>
    </lineage>
</organism>
<dbReference type="PANTHER" id="PTHR33112:SF16">
    <property type="entry name" value="HETEROKARYON INCOMPATIBILITY DOMAIN-CONTAINING PROTEIN"/>
    <property type="match status" value="1"/>
</dbReference>
<name>A0A8H3F705_9LECA</name>
<reference evidence="2" key="1">
    <citation type="submission" date="2021-03" db="EMBL/GenBank/DDBJ databases">
        <authorList>
            <person name="Tagirdzhanova G."/>
        </authorList>
    </citation>
    <scope>NUCLEOTIDE SEQUENCE</scope>
</reference>
<evidence type="ECO:0000313" key="3">
    <source>
        <dbReference type="Proteomes" id="UP000664203"/>
    </source>
</evidence>
<dbReference type="AlphaFoldDB" id="A0A8H3F705"/>
<comment type="caution">
    <text evidence="2">The sequence shown here is derived from an EMBL/GenBank/DDBJ whole genome shotgun (WGS) entry which is preliminary data.</text>
</comment>
<evidence type="ECO:0000256" key="1">
    <source>
        <dbReference type="SAM" id="MobiDB-lite"/>
    </source>
</evidence>
<dbReference type="Proteomes" id="UP000664203">
    <property type="component" value="Unassembled WGS sequence"/>
</dbReference>
<dbReference type="EMBL" id="CAJPDR010000110">
    <property type="protein sequence ID" value="CAF9918285.1"/>
    <property type="molecule type" value="Genomic_DNA"/>
</dbReference>
<keyword evidence="3" id="KW-1185">Reference proteome</keyword>
<accession>A0A8H3F705</accession>
<evidence type="ECO:0000313" key="2">
    <source>
        <dbReference type="EMBL" id="CAF9918285.1"/>
    </source>
</evidence>
<proteinExistence type="predicted"/>
<dbReference type="OrthoDB" id="2958217at2759"/>
<dbReference type="PANTHER" id="PTHR33112">
    <property type="entry name" value="DOMAIN PROTEIN, PUTATIVE-RELATED"/>
    <property type="match status" value="1"/>
</dbReference>
<feature type="region of interest" description="Disordered" evidence="1">
    <location>
        <begin position="1"/>
        <end position="24"/>
    </location>
</feature>
<feature type="non-terminal residue" evidence="2">
    <location>
        <position position="299"/>
    </location>
</feature>
<gene>
    <name evidence="2" type="ORF">ALECFALPRED_000635</name>
</gene>
<protein>
    <submittedName>
        <fullName evidence="2">Uncharacterized protein</fullName>
    </submittedName>
</protein>